<dbReference type="PANTHER" id="PTHR30204:SF69">
    <property type="entry name" value="MERR-FAMILY TRANSCRIPTIONAL REGULATOR"/>
    <property type="match status" value="1"/>
</dbReference>
<dbReference type="SUPFAM" id="SSF46955">
    <property type="entry name" value="Putative DNA-binding domain"/>
    <property type="match status" value="1"/>
</dbReference>
<dbReference type="SMART" id="SM00422">
    <property type="entry name" value="HTH_MERR"/>
    <property type="match status" value="1"/>
</dbReference>
<dbReference type="AlphaFoldDB" id="B9Y2Y8"/>
<organism evidence="6 7">
    <name type="scientific">Holdemania filiformis DSM 12042</name>
    <dbReference type="NCBI Taxonomy" id="545696"/>
    <lineage>
        <taxon>Bacteria</taxon>
        <taxon>Bacillati</taxon>
        <taxon>Bacillota</taxon>
        <taxon>Erysipelotrichia</taxon>
        <taxon>Erysipelotrichales</taxon>
        <taxon>Erysipelotrichaceae</taxon>
        <taxon>Holdemania</taxon>
    </lineage>
</organism>
<dbReference type="PROSITE" id="PS50937">
    <property type="entry name" value="HTH_MERR_2"/>
    <property type="match status" value="1"/>
</dbReference>
<dbReference type="InterPro" id="IPR000551">
    <property type="entry name" value="MerR-type_HTH_dom"/>
</dbReference>
<dbReference type="HOGENOM" id="CLU_065103_0_2_9"/>
<keyword evidence="2" id="KW-0805">Transcription regulation</keyword>
<proteinExistence type="predicted"/>
<dbReference type="eggNOG" id="COG0789">
    <property type="taxonomic scope" value="Bacteria"/>
</dbReference>
<evidence type="ECO:0000256" key="1">
    <source>
        <dbReference type="ARBA" id="ARBA00022491"/>
    </source>
</evidence>
<dbReference type="GO" id="GO:0003700">
    <property type="term" value="F:DNA-binding transcription factor activity"/>
    <property type="evidence" value="ECO:0007669"/>
    <property type="project" value="InterPro"/>
</dbReference>
<dbReference type="Proteomes" id="UP000005950">
    <property type="component" value="Unassembled WGS sequence"/>
</dbReference>
<evidence type="ECO:0000256" key="3">
    <source>
        <dbReference type="ARBA" id="ARBA00023125"/>
    </source>
</evidence>
<comment type="caution">
    <text evidence="6">The sequence shown here is derived from an EMBL/GenBank/DDBJ whole genome shotgun (WGS) entry which is preliminary data.</text>
</comment>
<evidence type="ECO:0000259" key="5">
    <source>
        <dbReference type="PROSITE" id="PS50937"/>
    </source>
</evidence>
<evidence type="ECO:0000256" key="2">
    <source>
        <dbReference type="ARBA" id="ARBA00023015"/>
    </source>
</evidence>
<dbReference type="InterPro" id="IPR009061">
    <property type="entry name" value="DNA-bd_dom_put_sf"/>
</dbReference>
<dbReference type="EMBL" id="ACCF01000008">
    <property type="protein sequence ID" value="EEF69636.1"/>
    <property type="molecule type" value="Genomic_DNA"/>
</dbReference>
<evidence type="ECO:0000313" key="6">
    <source>
        <dbReference type="EMBL" id="EEF69636.1"/>
    </source>
</evidence>
<protein>
    <submittedName>
        <fullName evidence="6">Transcriptional regulator, MerR family</fullName>
    </submittedName>
</protein>
<accession>B9Y2Y8</accession>
<dbReference type="eggNOG" id="COG4978">
    <property type="taxonomic scope" value="Bacteria"/>
</dbReference>
<feature type="domain" description="HTH merR-type" evidence="5">
    <location>
        <begin position="18"/>
        <end position="82"/>
    </location>
</feature>
<dbReference type="InterPro" id="IPR047057">
    <property type="entry name" value="MerR_fam"/>
</dbReference>
<dbReference type="Gene3D" id="3.20.80.10">
    <property type="entry name" value="Regulatory factor, effector binding domain"/>
    <property type="match status" value="1"/>
</dbReference>
<keyword evidence="1" id="KW-0678">Repressor</keyword>
<dbReference type="InterPro" id="IPR011256">
    <property type="entry name" value="Reg_factor_effector_dom_sf"/>
</dbReference>
<name>B9Y2Y8_9FIRM</name>
<dbReference type="Pfam" id="PF13411">
    <property type="entry name" value="MerR_1"/>
    <property type="match status" value="1"/>
</dbReference>
<reference evidence="6 7" key="2">
    <citation type="submission" date="2009-02" db="EMBL/GenBank/DDBJ databases">
        <title>Draft genome sequence of Holdemania filiformis DSM 12042.</title>
        <authorList>
            <person name="Sudarsanam P."/>
            <person name="Ley R."/>
            <person name="Guruge J."/>
            <person name="Turnbaugh P.J."/>
            <person name="Mahowald M."/>
            <person name="Liep D."/>
            <person name="Gordon J."/>
        </authorList>
    </citation>
    <scope>NUCLEOTIDE SEQUENCE [LARGE SCALE GENOMIC DNA]</scope>
    <source>
        <strain evidence="6 7">DSM 12042</strain>
    </source>
</reference>
<dbReference type="PANTHER" id="PTHR30204">
    <property type="entry name" value="REDOX-CYCLING DRUG-SENSING TRANSCRIPTIONAL ACTIVATOR SOXR"/>
    <property type="match status" value="1"/>
</dbReference>
<dbReference type="STRING" id="545696.HOLDEFILI_00163"/>
<sequence length="283" mass="31835">MSSPAKNFSGGFMGQKKNLSILEYSRLTGIKRDNLRFYDRIGLLKPEIRGENGYRYYTRRQLSSAYLISGLRLLGVGLEDIRHYSAERTPEKMLGLFAEQEAKIQAEIKKLQETSEILKLYADMAREGLRHTEGELTLEQREAEPIFLCPLPPASSSEDEAEIYAYETAGEQGVNLGYPMGVKIAMKDLICPGESPVYQYYLKAKTTPNTVKPAGLYAVAYGRSNLLEAMDVFERLIQFIEDQGLVIAGDAYGEFLLDDLAVQEPAQQFGRIEIHVRQADPSE</sequence>
<keyword evidence="3" id="KW-0238">DNA-binding</keyword>
<evidence type="ECO:0000313" key="7">
    <source>
        <dbReference type="Proteomes" id="UP000005950"/>
    </source>
</evidence>
<evidence type="ECO:0000256" key="4">
    <source>
        <dbReference type="ARBA" id="ARBA00023163"/>
    </source>
</evidence>
<dbReference type="SUPFAM" id="SSF55136">
    <property type="entry name" value="Probable bacterial effector-binding domain"/>
    <property type="match status" value="1"/>
</dbReference>
<gene>
    <name evidence="6" type="ORF">HOLDEFILI_00163</name>
</gene>
<dbReference type="GO" id="GO:0003677">
    <property type="term" value="F:DNA binding"/>
    <property type="evidence" value="ECO:0007669"/>
    <property type="project" value="UniProtKB-KW"/>
</dbReference>
<dbReference type="Gene3D" id="1.10.1660.10">
    <property type="match status" value="1"/>
</dbReference>
<reference evidence="6 7" key="1">
    <citation type="submission" date="2008-12" db="EMBL/GenBank/DDBJ databases">
        <authorList>
            <person name="Fulton L."/>
            <person name="Clifton S."/>
            <person name="Fulton B."/>
            <person name="Xu J."/>
            <person name="Minx P."/>
            <person name="Pepin K.H."/>
            <person name="Johnson M."/>
            <person name="Bhonagiri V."/>
            <person name="Nash W.E."/>
            <person name="Mardis E.R."/>
            <person name="Wilson R.K."/>
        </authorList>
    </citation>
    <scope>NUCLEOTIDE SEQUENCE [LARGE SCALE GENOMIC DNA]</scope>
    <source>
        <strain evidence="6 7">DSM 12042</strain>
    </source>
</reference>
<keyword evidence="4" id="KW-0804">Transcription</keyword>